<evidence type="ECO:0000256" key="1">
    <source>
        <dbReference type="ARBA" id="ARBA00000085"/>
    </source>
</evidence>
<dbReference type="EMBL" id="JAASQV010000001">
    <property type="protein sequence ID" value="NIJ64028.1"/>
    <property type="molecule type" value="Genomic_DNA"/>
</dbReference>
<dbReference type="InterPro" id="IPR003594">
    <property type="entry name" value="HATPase_dom"/>
</dbReference>
<dbReference type="InterPro" id="IPR004358">
    <property type="entry name" value="Sig_transdc_His_kin-like_C"/>
</dbReference>
<dbReference type="AlphaFoldDB" id="A0A7X5UXL4"/>
<gene>
    <name evidence="5" type="ORF">FHR20_000959</name>
</gene>
<reference evidence="5 6" key="1">
    <citation type="submission" date="2020-03" db="EMBL/GenBank/DDBJ databases">
        <title>Genomic Encyclopedia of Type Strains, Phase IV (KMG-IV): sequencing the most valuable type-strain genomes for metagenomic binning, comparative biology and taxonomic classification.</title>
        <authorList>
            <person name="Goeker M."/>
        </authorList>
    </citation>
    <scope>NUCLEOTIDE SEQUENCE [LARGE SCALE GENOMIC DNA]</scope>
    <source>
        <strain evidence="5 6">DSM 4733</strain>
    </source>
</reference>
<dbReference type="InterPro" id="IPR003661">
    <property type="entry name" value="HisK_dim/P_dom"/>
</dbReference>
<dbReference type="Pfam" id="PF02518">
    <property type="entry name" value="HATPase_c"/>
    <property type="match status" value="1"/>
</dbReference>
<sequence length="273" mass="28741">MGFDGASMARRSAGADAYALREALDSVRFAANDSPRDPGAPGDPAARARLTAMSAMAAAMAHELSQPLTAASNYMLGCAAVLRERIQGLEQLLGFIEDAAAQTARASDIVLRMRSFVKTGRIDARPECLIEMLDAVRPRLSCLDDVDMVRSFAPGSTCVLGDRIQIEMVLSNLLLNAAQAMGDSPARQIAISSWTEGPRVRIRVADTGPGVPPGVREHLFEPMVSTKPAGTGLGLAISQTIVDAHGGTLTLEPSEPGEGAVFVLALPRGSDFL</sequence>
<dbReference type="PROSITE" id="PS50109">
    <property type="entry name" value="HIS_KIN"/>
    <property type="match status" value="1"/>
</dbReference>
<keyword evidence="3" id="KW-0597">Phosphoprotein</keyword>
<dbReference type="PRINTS" id="PR00344">
    <property type="entry name" value="BCTRLSENSOR"/>
</dbReference>
<keyword evidence="6" id="KW-1185">Reference proteome</keyword>
<protein>
    <recommendedName>
        <fullName evidence="2">histidine kinase</fullName>
        <ecNumber evidence="2">2.7.13.3</ecNumber>
    </recommendedName>
</protein>
<dbReference type="Proteomes" id="UP000564677">
    <property type="component" value="Unassembled WGS sequence"/>
</dbReference>
<proteinExistence type="predicted"/>
<dbReference type="Gene3D" id="3.30.565.10">
    <property type="entry name" value="Histidine kinase-like ATPase, C-terminal domain"/>
    <property type="match status" value="1"/>
</dbReference>
<keyword evidence="5" id="KW-0418">Kinase</keyword>
<dbReference type="InterPro" id="IPR036890">
    <property type="entry name" value="HATPase_C_sf"/>
</dbReference>
<accession>A0A7X5UXL4</accession>
<feature type="domain" description="Histidine kinase" evidence="4">
    <location>
        <begin position="59"/>
        <end position="270"/>
    </location>
</feature>
<dbReference type="SMART" id="SM00387">
    <property type="entry name" value="HATPase_c"/>
    <property type="match status" value="1"/>
</dbReference>
<dbReference type="CDD" id="cd00082">
    <property type="entry name" value="HisKA"/>
    <property type="match status" value="1"/>
</dbReference>
<dbReference type="EC" id="2.7.13.3" evidence="2"/>
<dbReference type="InterPro" id="IPR005467">
    <property type="entry name" value="His_kinase_dom"/>
</dbReference>
<evidence type="ECO:0000313" key="6">
    <source>
        <dbReference type="Proteomes" id="UP000564677"/>
    </source>
</evidence>
<name>A0A7X5UXL4_9SPHN</name>
<comment type="caution">
    <text evidence="5">The sequence shown here is derived from an EMBL/GenBank/DDBJ whole genome shotgun (WGS) entry which is preliminary data.</text>
</comment>
<organism evidence="5 6">
    <name type="scientific">Sphingomonas leidyi</name>
    <dbReference type="NCBI Taxonomy" id="68569"/>
    <lineage>
        <taxon>Bacteria</taxon>
        <taxon>Pseudomonadati</taxon>
        <taxon>Pseudomonadota</taxon>
        <taxon>Alphaproteobacteria</taxon>
        <taxon>Sphingomonadales</taxon>
        <taxon>Sphingomonadaceae</taxon>
        <taxon>Sphingomonas</taxon>
    </lineage>
</organism>
<evidence type="ECO:0000256" key="3">
    <source>
        <dbReference type="ARBA" id="ARBA00022553"/>
    </source>
</evidence>
<dbReference type="CDD" id="cd00075">
    <property type="entry name" value="HATPase"/>
    <property type="match status" value="1"/>
</dbReference>
<comment type="catalytic activity">
    <reaction evidence="1">
        <text>ATP + protein L-histidine = ADP + protein N-phospho-L-histidine.</text>
        <dbReference type="EC" id="2.7.13.3"/>
    </reaction>
</comment>
<dbReference type="SUPFAM" id="SSF47384">
    <property type="entry name" value="Homodimeric domain of signal transducing histidine kinase"/>
    <property type="match status" value="1"/>
</dbReference>
<evidence type="ECO:0000256" key="2">
    <source>
        <dbReference type="ARBA" id="ARBA00012438"/>
    </source>
</evidence>
<dbReference type="GO" id="GO:0000155">
    <property type="term" value="F:phosphorelay sensor kinase activity"/>
    <property type="evidence" value="ECO:0007669"/>
    <property type="project" value="InterPro"/>
</dbReference>
<dbReference type="InterPro" id="IPR036097">
    <property type="entry name" value="HisK_dim/P_sf"/>
</dbReference>
<keyword evidence="5" id="KW-0808">Transferase</keyword>
<dbReference type="PANTHER" id="PTHR43065">
    <property type="entry name" value="SENSOR HISTIDINE KINASE"/>
    <property type="match status" value="1"/>
</dbReference>
<dbReference type="SUPFAM" id="SSF55874">
    <property type="entry name" value="ATPase domain of HSP90 chaperone/DNA topoisomerase II/histidine kinase"/>
    <property type="match status" value="1"/>
</dbReference>
<dbReference type="PANTHER" id="PTHR43065:SF42">
    <property type="entry name" value="TWO-COMPONENT SENSOR PPRA"/>
    <property type="match status" value="1"/>
</dbReference>
<dbReference type="Gene3D" id="1.10.287.130">
    <property type="match status" value="1"/>
</dbReference>
<evidence type="ECO:0000259" key="4">
    <source>
        <dbReference type="PROSITE" id="PS50109"/>
    </source>
</evidence>
<evidence type="ECO:0000313" key="5">
    <source>
        <dbReference type="EMBL" id="NIJ64028.1"/>
    </source>
</evidence>